<name>A0ABZ0ERT2_9BURK</name>
<sequence length="265" mass="29381">MRTPTQQDSVFLLTLVDFLFQIIFFGLFAYAVSVATEKTDWKSAAVALQEKFKDESPADVQKVVDAMPDDAERLKAAMANEEAAKRLEMHFGVSNLTQLTDELARMAPMDQLGSASKLIQKAGSVDRANDAVDRYLKSGIGKPACLLADVAKNRAKPLATVIGYEDYLEFQAETPELSVVLLKVGTDYASVHSLPLAQFKQVFSKLGALYPDCMTLQSAFDLGPTPDIVERRHVRKFLFASRIRVLKFRAVAPLLRKHVRQGAEI</sequence>
<keyword evidence="1" id="KW-1133">Transmembrane helix</keyword>
<keyword evidence="1" id="KW-0812">Transmembrane</keyword>
<organism evidence="2 3">
    <name type="scientific">Paraburkholderia kirstenboschensis</name>
    <dbReference type="NCBI Taxonomy" id="1245436"/>
    <lineage>
        <taxon>Bacteria</taxon>
        <taxon>Pseudomonadati</taxon>
        <taxon>Pseudomonadota</taxon>
        <taxon>Betaproteobacteria</taxon>
        <taxon>Burkholderiales</taxon>
        <taxon>Burkholderiaceae</taxon>
        <taxon>Paraburkholderia</taxon>
    </lineage>
</organism>
<dbReference type="EMBL" id="CP136513">
    <property type="protein sequence ID" value="WOD18952.1"/>
    <property type="molecule type" value="Genomic_DNA"/>
</dbReference>
<protein>
    <submittedName>
        <fullName evidence="2">Uncharacterized protein</fullName>
    </submittedName>
</protein>
<evidence type="ECO:0000313" key="3">
    <source>
        <dbReference type="Proteomes" id="UP001302652"/>
    </source>
</evidence>
<evidence type="ECO:0000313" key="2">
    <source>
        <dbReference type="EMBL" id="WOD18952.1"/>
    </source>
</evidence>
<evidence type="ECO:0000256" key="1">
    <source>
        <dbReference type="SAM" id="Phobius"/>
    </source>
</evidence>
<keyword evidence="1" id="KW-0472">Membrane</keyword>
<accession>A0ABZ0ERT2</accession>
<gene>
    <name evidence="2" type="ORF">RW095_40475</name>
</gene>
<reference evidence="2 3" key="1">
    <citation type="submission" date="2023-10" db="EMBL/GenBank/DDBJ databases">
        <title>Surface-active antibiotics is a multifunctional adaptation for post-fire microbes.</title>
        <authorList>
            <person name="Liu M.D."/>
            <person name="Du Y."/>
            <person name="Koupaei S.K."/>
            <person name="Kim N.R."/>
            <person name="Zhang W."/>
            <person name="Traxler M.F."/>
        </authorList>
    </citation>
    <scope>NUCLEOTIDE SEQUENCE [LARGE SCALE GENOMIC DNA]</scope>
    <source>
        <strain evidence="2 3">F3</strain>
    </source>
</reference>
<feature type="transmembrane region" description="Helical" evidence="1">
    <location>
        <begin position="12"/>
        <end position="32"/>
    </location>
</feature>
<proteinExistence type="predicted"/>
<dbReference type="RefSeq" id="WP_317021152.1">
    <property type="nucleotide sequence ID" value="NZ_CP136513.1"/>
</dbReference>
<keyword evidence="3" id="KW-1185">Reference proteome</keyword>
<dbReference type="Proteomes" id="UP001302652">
    <property type="component" value="Chromosome 1"/>
</dbReference>